<comment type="caution">
    <text evidence="7">The sequence shown here is derived from an EMBL/GenBank/DDBJ whole genome shotgun (WGS) entry which is preliminary data.</text>
</comment>
<dbReference type="OrthoDB" id="196103at2759"/>
<keyword evidence="4 6" id="KW-0472">Membrane</keyword>
<dbReference type="KEGG" id="tasa:A1Q1_06536"/>
<dbReference type="InterPro" id="IPR051617">
    <property type="entry name" value="UNC-93-like_regulator"/>
</dbReference>
<dbReference type="InterPro" id="IPR010291">
    <property type="entry name" value="Ion_channel_UNC-93"/>
</dbReference>
<dbReference type="SUPFAM" id="SSF103473">
    <property type="entry name" value="MFS general substrate transporter"/>
    <property type="match status" value="1"/>
</dbReference>
<evidence type="ECO:0000256" key="4">
    <source>
        <dbReference type="ARBA" id="ARBA00023136"/>
    </source>
</evidence>
<dbReference type="GeneID" id="25990048"/>
<dbReference type="Pfam" id="PF05978">
    <property type="entry name" value="UNC-93"/>
    <property type="match status" value="1"/>
</dbReference>
<feature type="transmembrane region" description="Helical" evidence="6">
    <location>
        <begin position="42"/>
        <end position="59"/>
    </location>
</feature>
<sequence length="526" mass="56597">MSLSKHSLQEDEVRSVAPSAPSVRAPSSSAGVPYRNRAWTQLWLVSFCCFCLPGMYNAIQGLGGSGQLDPTVGANSSVALLSVGAATGLLVGQPMYDLLGNRCMALGAWTYPLYTASLLAYSHGCAKDGAFVIVSGAVLGLGATLLWVTQGAVMLSYPLAGQKGRSIAGFWVVFNLGGAIGSFISLGLNYNRRHAGTVSDGTYIAFMVIMVFGWCLSAFLLPPHLVIRTDGSRAAPLPASHVSHPSSLSSLSPPTVTSRLRHCYAVFASTARRELAQIAKLRHEPRLLFLLPLCFGANFFYSYQQNIVNGGSFTLRSRSLNSALYWGAQMLGGVLIGLLLDLPPVSRRGRALLGWCAVFILGNVAMGGGLAYQRWFEAEAHRRQKLRFIDFSDARTFAGPCVLYITYGALDAAWQGLAYWLLGAMCDRPRDAARFVGVYKSLQCVGGAVAFRLTASHVAPMRQFAANWGVIAGALLFALPAVCRITEPEDEEEFEAAQVQVNHVSELAQAQVAPQTQTQVERKDGQ</sequence>
<feature type="transmembrane region" description="Helical" evidence="6">
    <location>
        <begin position="103"/>
        <end position="123"/>
    </location>
</feature>
<dbReference type="Gene3D" id="1.20.1250.20">
    <property type="entry name" value="MFS general substrate transporter like domains"/>
    <property type="match status" value="1"/>
</dbReference>
<dbReference type="InterPro" id="IPR036259">
    <property type="entry name" value="MFS_trans_sf"/>
</dbReference>
<evidence type="ECO:0000256" key="5">
    <source>
        <dbReference type="SAM" id="MobiDB-lite"/>
    </source>
</evidence>
<feature type="transmembrane region" description="Helical" evidence="6">
    <location>
        <begin position="202"/>
        <end position="221"/>
    </location>
</feature>
<feature type="compositionally biased region" description="Low complexity" evidence="5">
    <location>
        <begin position="15"/>
        <end position="31"/>
    </location>
</feature>
<dbReference type="Proteomes" id="UP000002748">
    <property type="component" value="Unassembled WGS sequence"/>
</dbReference>
<evidence type="ECO:0000313" key="8">
    <source>
        <dbReference type="Proteomes" id="UP000002748"/>
    </source>
</evidence>
<feature type="region of interest" description="Disordered" evidence="5">
    <location>
        <begin position="1"/>
        <end position="31"/>
    </location>
</feature>
<organism evidence="7 8">
    <name type="scientific">Trichosporon asahii var. asahii (strain ATCC 90039 / CBS 2479 / JCM 2466 / KCTC 7840 / NBRC 103889/ NCYC 2677 / UAMH 7654)</name>
    <name type="common">Yeast</name>
    <dbReference type="NCBI Taxonomy" id="1186058"/>
    <lineage>
        <taxon>Eukaryota</taxon>
        <taxon>Fungi</taxon>
        <taxon>Dikarya</taxon>
        <taxon>Basidiomycota</taxon>
        <taxon>Agaricomycotina</taxon>
        <taxon>Tremellomycetes</taxon>
        <taxon>Trichosporonales</taxon>
        <taxon>Trichosporonaceae</taxon>
        <taxon>Trichosporon</taxon>
    </lineage>
</organism>
<evidence type="ECO:0000256" key="2">
    <source>
        <dbReference type="ARBA" id="ARBA00022692"/>
    </source>
</evidence>
<feature type="transmembrane region" description="Helical" evidence="6">
    <location>
        <begin position="71"/>
        <end position="91"/>
    </location>
</feature>
<dbReference type="VEuPathDB" id="FungiDB:A1Q1_06536"/>
<feature type="transmembrane region" description="Helical" evidence="6">
    <location>
        <begin position="168"/>
        <end position="190"/>
    </location>
</feature>
<dbReference type="PANTHER" id="PTHR23294">
    <property type="entry name" value="ET TRANSLATION PRODUCT-RELATED"/>
    <property type="match status" value="1"/>
</dbReference>
<name>J5Q2I4_TRIAS</name>
<evidence type="ECO:0000313" key="7">
    <source>
        <dbReference type="EMBL" id="EJT45128.1"/>
    </source>
</evidence>
<dbReference type="HOGENOM" id="CLU_030884_1_0_1"/>
<proteinExistence type="predicted"/>
<keyword evidence="3 6" id="KW-1133">Transmembrane helix</keyword>
<feature type="transmembrane region" description="Helical" evidence="6">
    <location>
        <begin position="323"/>
        <end position="340"/>
    </location>
</feature>
<feature type="transmembrane region" description="Helical" evidence="6">
    <location>
        <begin position="287"/>
        <end position="303"/>
    </location>
</feature>
<dbReference type="PANTHER" id="PTHR23294:SF55">
    <property type="entry name" value="TRANSPORTER, PUTATIVE (AFU_ORTHOLOGUE AFUA_1G17480)-RELATED"/>
    <property type="match status" value="1"/>
</dbReference>
<protein>
    <submittedName>
        <fullName evidence="7">Uncharacterized protein</fullName>
    </submittedName>
</protein>
<feature type="transmembrane region" description="Helical" evidence="6">
    <location>
        <begin position="352"/>
        <end position="372"/>
    </location>
</feature>
<evidence type="ECO:0000256" key="3">
    <source>
        <dbReference type="ARBA" id="ARBA00022989"/>
    </source>
</evidence>
<evidence type="ECO:0000256" key="6">
    <source>
        <dbReference type="SAM" id="Phobius"/>
    </source>
</evidence>
<gene>
    <name evidence="7" type="ORF">A1Q1_06536</name>
</gene>
<keyword evidence="2 6" id="KW-0812">Transmembrane</keyword>
<evidence type="ECO:0000256" key="1">
    <source>
        <dbReference type="ARBA" id="ARBA00004141"/>
    </source>
</evidence>
<accession>J5Q2I4</accession>
<dbReference type="AlphaFoldDB" id="J5Q2I4"/>
<dbReference type="GO" id="GO:0016020">
    <property type="term" value="C:membrane"/>
    <property type="evidence" value="ECO:0007669"/>
    <property type="project" value="UniProtKB-SubCell"/>
</dbReference>
<dbReference type="RefSeq" id="XP_014177125.1">
    <property type="nucleotide sequence ID" value="XM_014321650.1"/>
</dbReference>
<comment type="subcellular location">
    <subcellularLocation>
        <location evidence="1">Membrane</location>
        <topology evidence="1">Multi-pass membrane protein</topology>
    </subcellularLocation>
</comment>
<feature type="transmembrane region" description="Helical" evidence="6">
    <location>
        <begin position="129"/>
        <end position="148"/>
    </location>
</feature>
<reference evidence="7 8" key="1">
    <citation type="journal article" date="2012" name="Eukaryot. Cell">
        <title>Draft genome sequence of CBS 2479, the standard type strain of Trichosporon asahii.</title>
        <authorList>
            <person name="Yang R.Y."/>
            <person name="Li H.T."/>
            <person name="Zhu H."/>
            <person name="Zhou G.P."/>
            <person name="Wang M."/>
            <person name="Wang L."/>
        </authorList>
    </citation>
    <scope>NUCLEOTIDE SEQUENCE [LARGE SCALE GENOMIC DNA]</scope>
    <source>
        <strain evidence="8">ATCC 90039 / CBS 2479 / JCM 2466 / KCTC 7840 / NCYC 2677 / UAMH 7654</strain>
    </source>
</reference>
<dbReference type="EMBL" id="ALBS01000334">
    <property type="protein sequence ID" value="EJT45128.1"/>
    <property type="molecule type" value="Genomic_DNA"/>
</dbReference>